<reference evidence="5" key="1">
    <citation type="submission" date="2020-10" db="EMBL/GenBank/DDBJ databases">
        <authorList>
            <person name="Gilroy R."/>
        </authorList>
    </citation>
    <scope>NUCLEOTIDE SEQUENCE</scope>
    <source>
        <strain evidence="5">G3-3990</strain>
    </source>
</reference>
<comment type="caution">
    <text evidence="5">The sequence shown here is derived from an EMBL/GenBank/DDBJ whole genome shotgun (WGS) entry which is preliminary data.</text>
</comment>
<dbReference type="GO" id="GO:0004674">
    <property type="term" value="F:protein serine/threonine kinase activity"/>
    <property type="evidence" value="ECO:0007669"/>
    <property type="project" value="TreeGrafter"/>
</dbReference>
<dbReference type="PANTHER" id="PTHR37419">
    <property type="entry name" value="SERINE/THREONINE-PROTEIN KINASE TOXIN HIPA"/>
    <property type="match status" value="1"/>
</dbReference>
<reference evidence="5" key="2">
    <citation type="journal article" date="2021" name="PeerJ">
        <title>Extensive microbial diversity within the chicken gut microbiome revealed by metagenomics and culture.</title>
        <authorList>
            <person name="Gilroy R."/>
            <person name="Ravi A."/>
            <person name="Getino M."/>
            <person name="Pursley I."/>
            <person name="Horton D.L."/>
            <person name="Alikhan N.F."/>
            <person name="Baker D."/>
            <person name="Gharbi K."/>
            <person name="Hall N."/>
            <person name="Watson M."/>
            <person name="Adriaenssens E.M."/>
            <person name="Foster-Nyarko E."/>
            <person name="Jarju S."/>
            <person name="Secka A."/>
            <person name="Antonio M."/>
            <person name="Oren A."/>
            <person name="Chaudhuri R.R."/>
            <person name="La Ragione R."/>
            <person name="Hildebrand F."/>
            <person name="Pallen M.J."/>
        </authorList>
    </citation>
    <scope>NUCLEOTIDE SEQUENCE</scope>
    <source>
        <strain evidence="5">G3-3990</strain>
    </source>
</reference>
<proteinExistence type="inferred from homology"/>
<comment type="similarity">
    <text evidence="1">Belongs to the HipA Ser/Thr kinase family.</text>
</comment>
<dbReference type="InterPro" id="IPR052028">
    <property type="entry name" value="HipA_Ser/Thr_kinase"/>
</dbReference>
<sequence>MIQLHVCPSTLAEGFDTYSPSARKLLFDGNKVNHYMDMPSPNTDDIQIKETLSNVGRISLSGAQPKFSVLVGEDRKLRYTKEGEQGTYILKPRPNAYQILNKDDCAANEHLTMQIAEQVYKIETAPNGICFFSNDEMAYFTRRFDVAPNGGKYQQEDFAALMGYTKINGGSDFKYLNGSYEECAEIINRYVKAARVDLLRFFRLIVFNFVSLNDDAHLKNFSLINRHDEYRLSPAYDLMNTSLHLVNSRIFALDKGLFREGMTIKDTHSFGKKEFMEFGRRIGLPESLVQRELERFSQDNPLIDSLIDKSFLSDALKKQYRDSMAYRRKMLTF</sequence>
<dbReference type="InterPro" id="IPR012893">
    <property type="entry name" value="HipA-like_C"/>
</dbReference>
<protein>
    <submittedName>
        <fullName evidence="5">HipA domain-containing protein</fullName>
    </submittedName>
</protein>
<gene>
    <name evidence="5" type="ORF">IAA73_01740</name>
</gene>
<keyword evidence="2" id="KW-0808">Transferase</keyword>
<dbReference type="Pfam" id="PF07804">
    <property type="entry name" value="HipA_C"/>
    <property type="match status" value="1"/>
</dbReference>
<organism evidence="5 6">
    <name type="scientific">Candidatus Gallipaludibacter merdavium</name>
    <dbReference type="NCBI Taxonomy" id="2840839"/>
    <lineage>
        <taxon>Bacteria</taxon>
        <taxon>Pseudomonadati</taxon>
        <taxon>Bacteroidota</taxon>
        <taxon>Bacteroidia</taxon>
        <taxon>Bacteroidales</taxon>
        <taxon>Candidatus Gallipaludibacter</taxon>
    </lineage>
</organism>
<evidence type="ECO:0000256" key="2">
    <source>
        <dbReference type="ARBA" id="ARBA00022679"/>
    </source>
</evidence>
<dbReference type="Proteomes" id="UP000823641">
    <property type="component" value="Unassembled WGS sequence"/>
</dbReference>
<evidence type="ECO:0000256" key="3">
    <source>
        <dbReference type="ARBA" id="ARBA00022777"/>
    </source>
</evidence>
<evidence type="ECO:0000313" key="6">
    <source>
        <dbReference type="Proteomes" id="UP000823641"/>
    </source>
</evidence>
<accession>A0A9D9HSE2</accession>
<dbReference type="PANTHER" id="PTHR37419:SF1">
    <property type="entry name" value="SERINE_THREONINE-PROTEIN KINASE TOXIN HIPA"/>
    <property type="match status" value="1"/>
</dbReference>
<dbReference type="EMBL" id="JADIMG010000016">
    <property type="protein sequence ID" value="MBO8459045.1"/>
    <property type="molecule type" value="Genomic_DNA"/>
</dbReference>
<dbReference type="GO" id="GO:0005829">
    <property type="term" value="C:cytosol"/>
    <property type="evidence" value="ECO:0007669"/>
    <property type="project" value="TreeGrafter"/>
</dbReference>
<evidence type="ECO:0000313" key="5">
    <source>
        <dbReference type="EMBL" id="MBO8459045.1"/>
    </source>
</evidence>
<name>A0A9D9HSE2_9BACT</name>
<dbReference type="Gene3D" id="1.10.1070.20">
    <property type="match status" value="1"/>
</dbReference>
<feature type="domain" description="HipA-like C-terminal" evidence="4">
    <location>
        <begin position="58"/>
        <end position="296"/>
    </location>
</feature>
<evidence type="ECO:0000259" key="4">
    <source>
        <dbReference type="Pfam" id="PF07804"/>
    </source>
</evidence>
<evidence type="ECO:0000256" key="1">
    <source>
        <dbReference type="ARBA" id="ARBA00010164"/>
    </source>
</evidence>
<dbReference type="AlphaFoldDB" id="A0A9D9HSE2"/>
<keyword evidence="3" id="KW-0418">Kinase</keyword>